<comment type="caution">
    <text evidence="2">The sequence shown here is derived from an EMBL/GenBank/DDBJ whole genome shotgun (WGS) entry which is preliminary data.</text>
</comment>
<evidence type="ECO:0000256" key="1">
    <source>
        <dbReference type="SAM" id="MobiDB-lite"/>
    </source>
</evidence>
<dbReference type="Proteomes" id="UP000499080">
    <property type="component" value="Unassembled WGS sequence"/>
</dbReference>
<feature type="region of interest" description="Disordered" evidence="1">
    <location>
        <begin position="1"/>
        <end position="40"/>
    </location>
</feature>
<sequence>MSGRRISKQALTSPEGIVMGDLDPPSIDSTYLLRERSGRD</sequence>
<reference evidence="2 4" key="1">
    <citation type="journal article" date="2019" name="Sci. Rep.">
        <title>Orb-weaving spider Araneus ventricosus genome elucidates the spidroin gene catalogue.</title>
        <authorList>
            <person name="Kono N."/>
            <person name="Nakamura H."/>
            <person name="Ohtoshi R."/>
            <person name="Moran D.A.P."/>
            <person name="Shinohara A."/>
            <person name="Yoshida Y."/>
            <person name="Fujiwara M."/>
            <person name="Mori M."/>
            <person name="Tomita M."/>
            <person name="Arakawa K."/>
        </authorList>
    </citation>
    <scope>NUCLEOTIDE SEQUENCE [LARGE SCALE GENOMIC DNA]</scope>
</reference>
<keyword evidence="4" id="KW-1185">Reference proteome</keyword>
<evidence type="ECO:0000313" key="2">
    <source>
        <dbReference type="EMBL" id="GBN47328.1"/>
    </source>
</evidence>
<accession>A0A4Y2P5Y2</accession>
<protein>
    <submittedName>
        <fullName evidence="2">Uncharacterized protein</fullName>
    </submittedName>
</protein>
<feature type="non-terminal residue" evidence="2">
    <location>
        <position position="40"/>
    </location>
</feature>
<gene>
    <name evidence="2" type="ORF">AVEN_196934_1</name>
    <name evidence="3" type="ORF">AVEN_63036_1</name>
</gene>
<dbReference type="EMBL" id="BGPR01131692">
    <property type="protein sequence ID" value="GBN47361.1"/>
    <property type="molecule type" value="Genomic_DNA"/>
</dbReference>
<organism evidence="2 4">
    <name type="scientific">Araneus ventricosus</name>
    <name type="common">Orbweaver spider</name>
    <name type="synonym">Epeira ventricosa</name>
    <dbReference type="NCBI Taxonomy" id="182803"/>
    <lineage>
        <taxon>Eukaryota</taxon>
        <taxon>Metazoa</taxon>
        <taxon>Ecdysozoa</taxon>
        <taxon>Arthropoda</taxon>
        <taxon>Chelicerata</taxon>
        <taxon>Arachnida</taxon>
        <taxon>Araneae</taxon>
        <taxon>Araneomorphae</taxon>
        <taxon>Entelegynae</taxon>
        <taxon>Araneoidea</taxon>
        <taxon>Araneidae</taxon>
        <taxon>Araneus</taxon>
    </lineage>
</organism>
<dbReference type="AlphaFoldDB" id="A0A4Y2P5Y2"/>
<name>A0A4Y2P5Y2_ARAVE</name>
<proteinExistence type="predicted"/>
<evidence type="ECO:0000313" key="3">
    <source>
        <dbReference type="EMBL" id="GBN47361.1"/>
    </source>
</evidence>
<evidence type="ECO:0000313" key="4">
    <source>
        <dbReference type="Proteomes" id="UP000499080"/>
    </source>
</evidence>
<dbReference type="EMBL" id="BGPR01131677">
    <property type="protein sequence ID" value="GBN47328.1"/>
    <property type="molecule type" value="Genomic_DNA"/>
</dbReference>